<organism evidence="1">
    <name type="scientific">Tetraselmis sp. GSL018</name>
    <dbReference type="NCBI Taxonomy" id="582737"/>
    <lineage>
        <taxon>Eukaryota</taxon>
        <taxon>Viridiplantae</taxon>
        <taxon>Chlorophyta</taxon>
        <taxon>core chlorophytes</taxon>
        <taxon>Chlorodendrophyceae</taxon>
        <taxon>Chlorodendrales</taxon>
        <taxon>Chlorodendraceae</taxon>
        <taxon>Tetraselmis</taxon>
    </lineage>
</organism>
<reference evidence="1" key="1">
    <citation type="submission" date="2014-05" db="EMBL/GenBank/DDBJ databases">
        <title>The transcriptome of the halophilic microalga Tetraselmis sp. GSL018 isolated from the Great Salt Lake, Utah.</title>
        <authorList>
            <person name="Jinkerson R.E."/>
            <person name="D'Adamo S."/>
            <person name="Posewitz M.C."/>
        </authorList>
    </citation>
    <scope>NUCLEOTIDE SEQUENCE</scope>
    <source>
        <strain evidence="1">GSL018</strain>
    </source>
</reference>
<dbReference type="EMBL" id="GBEZ01000713">
    <property type="protein sequence ID" value="JAC84191.1"/>
    <property type="molecule type" value="Transcribed_RNA"/>
</dbReference>
<accession>A0A061SNA8</accession>
<evidence type="ECO:0008006" key="2">
    <source>
        <dbReference type="Google" id="ProtNLM"/>
    </source>
</evidence>
<name>A0A061SNA8_9CHLO</name>
<dbReference type="InterPro" id="IPR023393">
    <property type="entry name" value="START-like_dom_sf"/>
</dbReference>
<proteinExistence type="predicted"/>
<dbReference type="AlphaFoldDB" id="A0A061SNA8"/>
<dbReference type="SUPFAM" id="SSF55961">
    <property type="entry name" value="Bet v1-like"/>
    <property type="match status" value="1"/>
</dbReference>
<evidence type="ECO:0000313" key="1">
    <source>
        <dbReference type="EMBL" id="JAC84191.1"/>
    </source>
</evidence>
<sequence>MVCWMPQVRALKPRNKISCMKHDDFFSDSDERLLLQFFKALNSEWKLCEACDETKYKLFTQAEYEGSATLSKAEVLVPVSVSVMIDFLYAQNNSFFDTMKILDSTCVEARVLEVLDPKHKVNIAKFETDTKRSISDKIWSDFSSMLPNGDAICLSSSTQKGHSLASWTGLGTTRGPLYTSGYYCEHIKGSENQCILHYVVQVEPCGRAPVASDRKRAADYARNVLAIAKHFYALQGCKST</sequence>
<dbReference type="Gene3D" id="3.30.530.20">
    <property type="match status" value="1"/>
</dbReference>
<gene>
    <name evidence="1" type="ORF">TSPGSL018_1587</name>
</gene>
<protein>
    <recommendedName>
        <fullName evidence="2">START domain-containing protein</fullName>
    </recommendedName>
</protein>